<name>A0A8J3N5T6_9CHLR</name>
<dbReference type="Gene3D" id="2.160.20.10">
    <property type="entry name" value="Single-stranded right-handed beta-helix, Pectin lyase-like"/>
    <property type="match status" value="3"/>
</dbReference>
<dbReference type="GO" id="GO:0005524">
    <property type="term" value="F:ATP binding"/>
    <property type="evidence" value="ECO:0007669"/>
    <property type="project" value="UniProtKB-UniRule"/>
</dbReference>
<dbReference type="InterPro" id="IPR017441">
    <property type="entry name" value="Protein_kinase_ATP_BS"/>
</dbReference>
<dbReference type="InterPro" id="IPR011009">
    <property type="entry name" value="Kinase-like_dom_sf"/>
</dbReference>
<keyword evidence="5" id="KW-1185">Reference proteome</keyword>
<gene>
    <name evidence="4" type="ORF">KSF_096700</name>
</gene>
<dbReference type="SMART" id="SM00710">
    <property type="entry name" value="PbH1"/>
    <property type="match status" value="18"/>
</dbReference>
<dbReference type="Gene3D" id="1.10.510.10">
    <property type="entry name" value="Transferase(Phosphotransferase) domain 1"/>
    <property type="match status" value="1"/>
</dbReference>
<dbReference type="PROSITE" id="PS50011">
    <property type="entry name" value="PROTEIN_KINASE_DOM"/>
    <property type="match status" value="1"/>
</dbReference>
<dbReference type="InterPro" id="IPR039448">
    <property type="entry name" value="Beta_helix"/>
</dbReference>
<accession>A0A8J3N5T6</accession>
<dbReference type="InterPro" id="IPR012334">
    <property type="entry name" value="Pectin_lyas_fold"/>
</dbReference>
<dbReference type="InterPro" id="IPR011050">
    <property type="entry name" value="Pectin_lyase_fold/virulence"/>
</dbReference>
<dbReference type="Gene3D" id="3.30.200.20">
    <property type="entry name" value="Phosphorylase Kinase, domain 1"/>
    <property type="match status" value="1"/>
</dbReference>
<feature type="binding site" evidence="2">
    <location>
        <position position="95"/>
    </location>
    <ligand>
        <name>ATP</name>
        <dbReference type="ChEBI" id="CHEBI:30616"/>
    </ligand>
</feature>
<dbReference type="SUPFAM" id="SSF56112">
    <property type="entry name" value="Protein kinase-like (PK-like)"/>
    <property type="match status" value="1"/>
</dbReference>
<dbReference type="CDD" id="cd14014">
    <property type="entry name" value="STKc_PknB_like"/>
    <property type="match status" value="1"/>
</dbReference>
<dbReference type="InterPro" id="IPR000719">
    <property type="entry name" value="Prot_kinase_dom"/>
</dbReference>
<dbReference type="PANTHER" id="PTHR22990:SF20">
    <property type="entry name" value="F-BOX ONLY PROTEIN 11"/>
    <property type="match status" value="1"/>
</dbReference>
<evidence type="ECO:0000256" key="2">
    <source>
        <dbReference type="PROSITE-ProRule" id="PRU10141"/>
    </source>
</evidence>
<organism evidence="4 5">
    <name type="scientific">Reticulibacter mediterranei</name>
    <dbReference type="NCBI Taxonomy" id="2778369"/>
    <lineage>
        <taxon>Bacteria</taxon>
        <taxon>Bacillati</taxon>
        <taxon>Chloroflexota</taxon>
        <taxon>Ktedonobacteria</taxon>
        <taxon>Ktedonobacterales</taxon>
        <taxon>Reticulibacteraceae</taxon>
        <taxon>Reticulibacter</taxon>
    </lineage>
</organism>
<dbReference type="EMBL" id="BNJK01000002">
    <property type="protein sequence ID" value="GHO99622.1"/>
    <property type="molecule type" value="Genomic_DNA"/>
</dbReference>
<dbReference type="Proteomes" id="UP000597444">
    <property type="component" value="Unassembled WGS sequence"/>
</dbReference>
<dbReference type="SMART" id="SM00722">
    <property type="entry name" value="CASH"/>
    <property type="match status" value="2"/>
</dbReference>
<dbReference type="SMART" id="SM00220">
    <property type="entry name" value="S_TKc"/>
    <property type="match status" value="1"/>
</dbReference>
<evidence type="ECO:0000256" key="1">
    <source>
        <dbReference type="ARBA" id="ARBA00022737"/>
    </source>
</evidence>
<feature type="domain" description="Protein kinase" evidence="3">
    <location>
        <begin position="65"/>
        <end position="324"/>
    </location>
</feature>
<dbReference type="Pfam" id="PF13229">
    <property type="entry name" value="Beta_helix"/>
    <property type="match status" value="2"/>
</dbReference>
<dbReference type="SUPFAM" id="SSF51126">
    <property type="entry name" value="Pectin lyase-like"/>
    <property type="match status" value="3"/>
</dbReference>
<sequence length="904" mass="97726">MMNVNGGRFCDQCGTANRSTSKFCFQCGNPLPAPSPASPNVTTVLPALTHATGLLEPTALLNGRYRIVRKIGQGGFSAVYLVEDLVFNTAPRVIKEMSLHATGSQPLDPQESQQAIASFQQEAMLLAGLTHPNLPRIYDHFKQQQRWYMVMDYINGQTLEERIEQAQGGKLSLKQVLPLARQLCTVLTHLHSQTPPIIFRDLKPANIMVTGEEHIYLIDFGIARLFKPGQSKDTVALGSPGYAAPEQYGRAQSTTLSDIYSLGATMHHLLSGRDPAETPFQFAPLTQLESEPGGATVSALIQRMIQIAPEQRPQTIQEVKEGLQEDQQTAAPGTSSLSITTVTTQNHQTGGGGNIVIVAPSGGTYTNISEAVRRVPEKTRILIRPGIYLESVVIEKQVELVGDGPREQVVLMGQQDSCLRMASNVIALVQGLTMQGHAPKKPAVDIEQGQLVMSECDITSHSGACIHIHTQDARPIVQRCVIHDGRQEGILISEQGAGSIENCDIRANVYPGIVVKTGGTPFVRNCKIHHGKGSGIFVLEEGAGTFEDCDIFDNASDGISVTTKGAPTIRRCKINHGQQSGVFVLKQGGGTFEDCDIFSNANAGIYIKKDGAPTVRRCKIHNGRQSGIFVQEQGAGTFEQCDIYANAYPGISVQSKGAPVVRHCTIHHGKENGIHVSEQGGGTFEHCDIFSNTYPEVVVKTGGMPIVRFCTIHDGKQSGVYVYERGAGSFEDCDIFANAADGIAVQSGGSPLVRRCKIYDGKGNGISVYDQGAGSFEDCDIFANTLPGINVKTRGVPMVRRCKIHDNKGNGISVLDMGAGTFESCDIYANVYPGVSVKTRGTPILIRCMIHNGKDVGIYVFDYGAGTFEGCETFFNWKGGLYIGRTGYPTLRQCKFQDSKTQAP</sequence>
<evidence type="ECO:0000313" key="5">
    <source>
        <dbReference type="Proteomes" id="UP000597444"/>
    </source>
</evidence>
<evidence type="ECO:0000313" key="4">
    <source>
        <dbReference type="EMBL" id="GHO99622.1"/>
    </source>
</evidence>
<comment type="caution">
    <text evidence="4">The sequence shown here is derived from an EMBL/GenBank/DDBJ whole genome shotgun (WGS) entry which is preliminary data.</text>
</comment>
<dbReference type="PANTHER" id="PTHR22990">
    <property type="entry name" value="F-BOX ONLY PROTEIN"/>
    <property type="match status" value="1"/>
</dbReference>
<dbReference type="GO" id="GO:0004672">
    <property type="term" value="F:protein kinase activity"/>
    <property type="evidence" value="ECO:0007669"/>
    <property type="project" value="InterPro"/>
</dbReference>
<dbReference type="Pfam" id="PF00069">
    <property type="entry name" value="Pkinase"/>
    <property type="match status" value="1"/>
</dbReference>
<keyword evidence="2" id="KW-0067">ATP-binding</keyword>
<dbReference type="InterPro" id="IPR051550">
    <property type="entry name" value="SCF-Subunits/Alg-Epimerases"/>
</dbReference>
<dbReference type="PROSITE" id="PS00107">
    <property type="entry name" value="PROTEIN_KINASE_ATP"/>
    <property type="match status" value="1"/>
</dbReference>
<dbReference type="AlphaFoldDB" id="A0A8J3N5T6"/>
<dbReference type="RefSeq" id="WP_220210260.1">
    <property type="nucleotide sequence ID" value="NZ_BNJK01000002.1"/>
</dbReference>
<keyword evidence="1" id="KW-0677">Repeat</keyword>
<dbReference type="GO" id="GO:0006511">
    <property type="term" value="P:ubiquitin-dependent protein catabolic process"/>
    <property type="evidence" value="ECO:0007669"/>
    <property type="project" value="TreeGrafter"/>
</dbReference>
<dbReference type="InterPro" id="IPR006626">
    <property type="entry name" value="PbH1"/>
</dbReference>
<evidence type="ECO:0000259" key="3">
    <source>
        <dbReference type="PROSITE" id="PS50011"/>
    </source>
</evidence>
<keyword evidence="2" id="KW-0547">Nucleotide-binding</keyword>
<protein>
    <recommendedName>
        <fullName evidence="3">Protein kinase domain-containing protein</fullName>
    </recommendedName>
</protein>
<proteinExistence type="predicted"/>
<reference evidence="4" key="1">
    <citation type="submission" date="2020-10" db="EMBL/GenBank/DDBJ databases">
        <title>Taxonomic study of unclassified bacteria belonging to the class Ktedonobacteria.</title>
        <authorList>
            <person name="Yabe S."/>
            <person name="Wang C.M."/>
            <person name="Zheng Y."/>
            <person name="Sakai Y."/>
            <person name="Cavaletti L."/>
            <person name="Monciardini P."/>
            <person name="Donadio S."/>
        </authorList>
    </citation>
    <scope>NUCLEOTIDE SEQUENCE</scope>
    <source>
        <strain evidence="4">ID150040</strain>
    </source>
</reference>
<dbReference type="InterPro" id="IPR006633">
    <property type="entry name" value="Carb-bd_sugar_hydrolysis-dom"/>
</dbReference>